<sequence>MSLSIKNLTIVDVSVQVGIGSTQAQPLLVCLYLNDNLSDIRQKLRQKSYIDDTLSFAKKTGRTQSDGTTEYVLSEITREYESEKVLDDIKDTINDDIILYLIKNSKPDWKFLNEKCKLEYGRIITPDGIKEAEKKAFTMKNCKMAEIGAEGARIETIEFNSVEDRIMKTELSFSGDVNVQEFVKFGVSIGISEDKRSKAETISACSFTQFGKVSLKCSEYLEPTQEFVDIVNDAVKSENPREELKKIIDRYGQFIPTEVILGGRAYYKLVKASKESFRGIVNKSTINIGTPILNIKSGDASENSNGIINRETREYFKYTGGLQPEDFYDKSWIESLRDFRNWKCIEFKNPVCIFQLLDEKLREKIILSIGKRILHLSFEEIEYQLEELGKPKVYELTIPPNILEIIQNKNAKCNIFATAIDKKDVKNDYFNCQILFPPNGKPRLIIHCIQNKFKRRECHLNISWMVVGYYINFKFILRDFDIRLETFRSSFNSLNKHSNTVFLEFKPDSSEDKFSCIGIPLLSEFKSSSRVIGHHFFRDEKNGSKIGSYAFSYCLVDRNFANLPDFTLCTLVISNCPNPEAYGILPFKKKKNSISESVRPRYISLYSGGENDCGPIFPKQKRKEIKIKYICKSKTLQNLKYAYFAADAYKVRLFN</sequence>
<comment type="caution">
    <text evidence="3">The sequence shown here is derived from an EMBL/GenBank/DDBJ whole genome shotgun (WGS) entry which is preliminary data.</text>
</comment>
<organism evidence="3 5">
    <name type="scientific">Rhizophagus clarus</name>
    <dbReference type="NCBI Taxonomy" id="94130"/>
    <lineage>
        <taxon>Eukaryota</taxon>
        <taxon>Fungi</taxon>
        <taxon>Fungi incertae sedis</taxon>
        <taxon>Mucoromycota</taxon>
        <taxon>Glomeromycotina</taxon>
        <taxon>Glomeromycetes</taxon>
        <taxon>Glomerales</taxon>
        <taxon>Glomeraceae</taxon>
        <taxon>Rhizophagus</taxon>
    </lineage>
</organism>
<reference evidence="3 5" key="1">
    <citation type="submission" date="2017-11" db="EMBL/GenBank/DDBJ databases">
        <title>The genome of Rhizophagus clarus HR1 reveals common genetic basis of auxotrophy among arbuscular mycorrhizal fungi.</title>
        <authorList>
            <person name="Kobayashi Y."/>
        </authorList>
    </citation>
    <scope>NUCLEOTIDE SEQUENCE [LARGE SCALE GENOMIC DNA]</scope>
    <source>
        <strain evidence="3 5">HR1</strain>
    </source>
</reference>
<accession>A0A2Z6S4J0</accession>
<dbReference type="Pfam" id="PF24209">
    <property type="entry name" value="DUF7431"/>
    <property type="match status" value="1"/>
</dbReference>
<evidence type="ECO:0000313" key="5">
    <source>
        <dbReference type="Proteomes" id="UP000247702"/>
    </source>
</evidence>
<gene>
    <name evidence="4" type="ORF">RCL2_000754000</name>
    <name evidence="3" type="ORF">RclHR1_00550005</name>
</gene>
<evidence type="ECO:0000313" key="4">
    <source>
        <dbReference type="EMBL" id="GES80253.1"/>
    </source>
</evidence>
<dbReference type="Pfam" id="PF22693">
    <property type="entry name" value="MACPF_1"/>
    <property type="match status" value="1"/>
</dbReference>
<evidence type="ECO:0000259" key="2">
    <source>
        <dbReference type="Pfam" id="PF24209"/>
    </source>
</evidence>
<dbReference type="AlphaFoldDB" id="A0A2Z6S4J0"/>
<dbReference type="EMBL" id="BLAL01000048">
    <property type="protein sequence ID" value="GES80253.1"/>
    <property type="molecule type" value="Genomic_DNA"/>
</dbReference>
<dbReference type="Proteomes" id="UP000247702">
    <property type="component" value="Unassembled WGS sequence"/>
</dbReference>
<dbReference type="Proteomes" id="UP000615446">
    <property type="component" value="Unassembled WGS sequence"/>
</dbReference>
<dbReference type="OrthoDB" id="2334385at2759"/>
<keyword evidence="5" id="KW-1185">Reference proteome</keyword>
<evidence type="ECO:0000313" key="3">
    <source>
        <dbReference type="EMBL" id="GBC04060.1"/>
    </source>
</evidence>
<reference evidence="4" key="2">
    <citation type="submission" date="2019-10" db="EMBL/GenBank/DDBJ databases">
        <title>Conservation and host-specific expression of non-tandemly repeated heterogenous ribosome RNA gene in arbuscular mycorrhizal fungi.</title>
        <authorList>
            <person name="Maeda T."/>
            <person name="Kobayashi Y."/>
            <person name="Nakagawa T."/>
            <person name="Ezawa T."/>
            <person name="Yamaguchi K."/>
            <person name="Bino T."/>
            <person name="Nishimoto Y."/>
            <person name="Shigenobu S."/>
            <person name="Kawaguchi M."/>
        </authorList>
    </citation>
    <scope>NUCLEOTIDE SEQUENCE</scope>
    <source>
        <strain evidence="4">HR1</strain>
    </source>
</reference>
<name>A0A2Z6S4J0_9GLOM</name>
<feature type="domain" description="MACPF-like" evidence="1">
    <location>
        <begin position="193"/>
        <end position="365"/>
    </location>
</feature>
<evidence type="ECO:0008006" key="6">
    <source>
        <dbReference type="Google" id="ProtNLM"/>
    </source>
</evidence>
<protein>
    <recommendedName>
        <fullName evidence="6">MACPF domain-containing protein</fullName>
    </recommendedName>
</protein>
<evidence type="ECO:0000259" key="1">
    <source>
        <dbReference type="Pfam" id="PF22693"/>
    </source>
</evidence>
<feature type="domain" description="DUF7431" evidence="2">
    <location>
        <begin position="373"/>
        <end position="634"/>
    </location>
</feature>
<dbReference type="STRING" id="94130.A0A2Z6S4J0"/>
<dbReference type="EMBL" id="BEXD01003926">
    <property type="protein sequence ID" value="GBC04060.1"/>
    <property type="molecule type" value="Genomic_DNA"/>
</dbReference>
<dbReference type="InterPro" id="IPR054586">
    <property type="entry name" value="MACPF_1_fungal"/>
</dbReference>
<proteinExistence type="predicted"/>
<dbReference type="InterPro" id="IPR055854">
    <property type="entry name" value="DUF7431"/>
</dbReference>